<comment type="function">
    <text evidence="1 11">Catalyzes the reversible adenylation of nicotinate mononucleotide (NaMN) to nicotinic acid adenine dinucleotide (NaAD).</text>
</comment>
<feature type="domain" description="Cytidyltransferase-like" evidence="13">
    <location>
        <begin position="38"/>
        <end position="225"/>
    </location>
</feature>
<evidence type="ECO:0000313" key="14">
    <source>
        <dbReference type="EMBL" id="MFC0384886.1"/>
    </source>
</evidence>
<dbReference type="RefSeq" id="WP_377049019.1">
    <property type="nucleotide sequence ID" value="NZ_JBHLVZ010000002.1"/>
</dbReference>
<evidence type="ECO:0000256" key="8">
    <source>
        <dbReference type="ARBA" id="ARBA00022840"/>
    </source>
</evidence>
<dbReference type="GO" id="GO:0004515">
    <property type="term" value="F:nicotinate-nucleotide adenylyltransferase activity"/>
    <property type="evidence" value="ECO:0007669"/>
    <property type="project" value="UniProtKB-EC"/>
</dbReference>
<comment type="pathway">
    <text evidence="2 11">Cofactor biosynthesis; NAD(+) biosynthesis; deamido-NAD(+) from nicotinate D-ribonucleotide: step 1/1.</text>
</comment>
<keyword evidence="4 11" id="KW-0662">Pyridine nucleotide biosynthesis</keyword>
<comment type="similarity">
    <text evidence="3 11">Belongs to the NadD family.</text>
</comment>
<feature type="region of interest" description="Disordered" evidence="12">
    <location>
        <begin position="231"/>
        <end position="260"/>
    </location>
</feature>
<evidence type="ECO:0000259" key="13">
    <source>
        <dbReference type="Pfam" id="PF01467"/>
    </source>
</evidence>
<dbReference type="HAMAP" id="MF_00244">
    <property type="entry name" value="NaMN_adenylyltr"/>
    <property type="match status" value="1"/>
</dbReference>
<dbReference type="PANTHER" id="PTHR39321:SF3">
    <property type="entry name" value="PHOSPHOPANTETHEINE ADENYLYLTRANSFERASE"/>
    <property type="match status" value="1"/>
</dbReference>
<keyword evidence="9 11" id="KW-0520">NAD</keyword>
<sequence length="260" mass="28356">MPPPVLPFGRDRQPPRNPPPSHRRPGRWGDGRRARIGLLGGSFNPAHPGHRHVADMARHVLRLDEVWLLVSPGNPLKSGDGMAPFAERLDSARRIADGRHVIAADIEARLGLRQTERTLARLRQLFPRACFVWIMGADNLVQLPRWRRWRRLAKGTPMAVLPRPGYTRLALHGAAATVLRRHRRACGAVLSGASPHCTKGGSKDHAAWCMVPAREHPASATAIRAMRARATAVPPTHSSPGLPAAVRPSAPPRTVPASPA</sequence>
<dbReference type="InterPro" id="IPR005248">
    <property type="entry name" value="NadD/NMNAT"/>
</dbReference>
<evidence type="ECO:0000256" key="11">
    <source>
        <dbReference type="HAMAP-Rule" id="MF_00244"/>
    </source>
</evidence>
<gene>
    <name evidence="11" type="primary">nadD</name>
    <name evidence="14" type="ORF">ACFFIC_04890</name>
</gene>
<dbReference type="PANTHER" id="PTHR39321">
    <property type="entry name" value="NICOTINATE-NUCLEOTIDE ADENYLYLTRANSFERASE-RELATED"/>
    <property type="match status" value="1"/>
</dbReference>
<feature type="region of interest" description="Disordered" evidence="12">
    <location>
        <begin position="1"/>
        <end position="31"/>
    </location>
</feature>
<dbReference type="CDD" id="cd02165">
    <property type="entry name" value="NMNAT"/>
    <property type="match status" value="1"/>
</dbReference>
<evidence type="ECO:0000256" key="12">
    <source>
        <dbReference type="SAM" id="MobiDB-lite"/>
    </source>
</evidence>
<dbReference type="EMBL" id="JBHLVZ010000002">
    <property type="protein sequence ID" value="MFC0384886.1"/>
    <property type="molecule type" value="Genomic_DNA"/>
</dbReference>
<proteinExistence type="inferred from homology"/>
<keyword evidence="15" id="KW-1185">Reference proteome</keyword>
<dbReference type="InterPro" id="IPR014729">
    <property type="entry name" value="Rossmann-like_a/b/a_fold"/>
</dbReference>
<comment type="catalytic activity">
    <reaction evidence="10 11">
        <text>nicotinate beta-D-ribonucleotide + ATP + H(+) = deamido-NAD(+) + diphosphate</text>
        <dbReference type="Rhea" id="RHEA:22860"/>
        <dbReference type="ChEBI" id="CHEBI:15378"/>
        <dbReference type="ChEBI" id="CHEBI:30616"/>
        <dbReference type="ChEBI" id="CHEBI:33019"/>
        <dbReference type="ChEBI" id="CHEBI:57502"/>
        <dbReference type="ChEBI" id="CHEBI:58437"/>
        <dbReference type="EC" id="2.7.7.18"/>
    </reaction>
</comment>
<evidence type="ECO:0000313" key="15">
    <source>
        <dbReference type="Proteomes" id="UP001589789"/>
    </source>
</evidence>
<dbReference type="SUPFAM" id="SSF52374">
    <property type="entry name" value="Nucleotidylyl transferase"/>
    <property type="match status" value="1"/>
</dbReference>
<name>A0ABV6IMT7_9PROT</name>
<dbReference type="Pfam" id="PF01467">
    <property type="entry name" value="CTP_transf_like"/>
    <property type="match status" value="1"/>
</dbReference>
<dbReference type="InterPro" id="IPR004821">
    <property type="entry name" value="Cyt_trans-like"/>
</dbReference>
<keyword evidence="7 11" id="KW-0547">Nucleotide-binding</keyword>
<keyword evidence="6 11" id="KW-0548">Nucleotidyltransferase</keyword>
<evidence type="ECO:0000256" key="6">
    <source>
        <dbReference type="ARBA" id="ARBA00022695"/>
    </source>
</evidence>
<keyword evidence="8 11" id="KW-0067">ATP-binding</keyword>
<evidence type="ECO:0000256" key="10">
    <source>
        <dbReference type="ARBA" id="ARBA00048721"/>
    </source>
</evidence>
<evidence type="ECO:0000256" key="9">
    <source>
        <dbReference type="ARBA" id="ARBA00023027"/>
    </source>
</evidence>
<dbReference type="EC" id="2.7.7.18" evidence="11"/>
<organism evidence="14 15">
    <name type="scientific">Muricoccus vinaceus</name>
    <dbReference type="NCBI Taxonomy" id="424704"/>
    <lineage>
        <taxon>Bacteria</taxon>
        <taxon>Pseudomonadati</taxon>
        <taxon>Pseudomonadota</taxon>
        <taxon>Alphaproteobacteria</taxon>
        <taxon>Acetobacterales</taxon>
        <taxon>Roseomonadaceae</taxon>
        <taxon>Muricoccus</taxon>
    </lineage>
</organism>
<dbReference type="Proteomes" id="UP001589789">
    <property type="component" value="Unassembled WGS sequence"/>
</dbReference>
<evidence type="ECO:0000256" key="3">
    <source>
        <dbReference type="ARBA" id="ARBA00009014"/>
    </source>
</evidence>
<dbReference type="NCBIfam" id="NF000843">
    <property type="entry name" value="PRK00071.2-2"/>
    <property type="match status" value="1"/>
</dbReference>
<evidence type="ECO:0000256" key="1">
    <source>
        <dbReference type="ARBA" id="ARBA00002324"/>
    </source>
</evidence>
<keyword evidence="5 11" id="KW-0808">Transferase</keyword>
<accession>A0ABV6IMT7</accession>
<evidence type="ECO:0000256" key="2">
    <source>
        <dbReference type="ARBA" id="ARBA00005019"/>
    </source>
</evidence>
<comment type="caution">
    <text evidence="14">The sequence shown here is derived from an EMBL/GenBank/DDBJ whole genome shotgun (WGS) entry which is preliminary data.</text>
</comment>
<evidence type="ECO:0000256" key="7">
    <source>
        <dbReference type="ARBA" id="ARBA00022741"/>
    </source>
</evidence>
<dbReference type="Gene3D" id="3.40.50.620">
    <property type="entry name" value="HUPs"/>
    <property type="match status" value="1"/>
</dbReference>
<feature type="compositionally biased region" description="Pro residues" evidence="12">
    <location>
        <begin position="249"/>
        <end position="260"/>
    </location>
</feature>
<evidence type="ECO:0000256" key="4">
    <source>
        <dbReference type="ARBA" id="ARBA00022642"/>
    </source>
</evidence>
<evidence type="ECO:0000256" key="5">
    <source>
        <dbReference type="ARBA" id="ARBA00022679"/>
    </source>
</evidence>
<reference evidence="14 15" key="1">
    <citation type="submission" date="2024-09" db="EMBL/GenBank/DDBJ databases">
        <authorList>
            <person name="Sun Q."/>
            <person name="Mori K."/>
        </authorList>
    </citation>
    <scope>NUCLEOTIDE SEQUENCE [LARGE SCALE GENOMIC DNA]</scope>
    <source>
        <strain evidence="14 15">CCM 7468</strain>
    </source>
</reference>
<protein>
    <recommendedName>
        <fullName evidence="11">Probable nicotinate-nucleotide adenylyltransferase</fullName>
        <ecNumber evidence="11">2.7.7.18</ecNumber>
    </recommendedName>
    <alternativeName>
        <fullName evidence="11">Deamido-NAD(+) diphosphorylase</fullName>
    </alternativeName>
    <alternativeName>
        <fullName evidence="11">Deamido-NAD(+) pyrophosphorylase</fullName>
    </alternativeName>
    <alternativeName>
        <fullName evidence="11">Nicotinate mononucleotide adenylyltransferase</fullName>
        <shortName evidence="11">NaMN adenylyltransferase</shortName>
    </alternativeName>
</protein>